<keyword evidence="4" id="KW-0503">Monooxygenase</keyword>
<evidence type="ECO:0000313" key="6">
    <source>
        <dbReference type="Proteomes" id="UP001445335"/>
    </source>
</evidence>
<keyword evidence="3 4" id="KW-0349">Heme</keyword>
<keyword evidence="4" id="KW-0560">Oxidoreductase</keyword>
<dbReference type="Proteomes" id="UP001445335">
    <property type="component" value="Unassembled WGS sequence"/>
</dbReference>
<gene>
    <name evidence="5" type="ORF">WJX81_005756</name>
</gene>
<dbReference type="PRINTS" id="PR00463">
    <property type="entry name" value="EP450I"/>
</dbReference>
<dbReference type="AlphaFoldDB" id="A0AAW1QY74"/>
<comment type="cofactor">
    <cofactor evidence="1 3">
        <name>heme</name>
        <dbReference type="ChEBI" id="CHEBI:30413"/>
    </cofactor>
</comment>
<reference evidence="5 6" key="1">
    <citation type="journal article" date="2024" name="Nat. Commun.">
        <title>Phylogenomics reveals the evolutionary origins of lichenization in chlorophyte algae.</title>
        <authorList>
            <person name="Puginier C."/>
            <person name="Libourel C."/>
            <person name="Otte J."/>
            <person name="Skaloud P."/>
            <person name="Haon M."/>
            <person name="Grisel S."/>
            <person name="Petersen M."/>
            <person name="Berrin J.G."/>
            <person name="Delaux P.M."/>
            <person name="Dal Grande F."/>
            <person name="Keller J."/>
        </authorList>
    </citation>
    <scope>NUCLEOTIDE SEQUENCE [LARGE SCALE GENOMIC DNA]</scope>
    <source>
        <strain evidence="5 6">SAG 245.80</strain>
    </source>
</reference>
<protein>
    <recommendedName>
        <fullName evidence="7">Cytochrome P450</fullName>
    </recommendedName>
</protein>
<comment type="similarity">
    <text evidence="2 4">Belongs to the cytochrome P450 family.</text>
</comment>
<organism evidence="5 6">
    <name type="scientific">Elliptochloris bilobata</name>
    <dbReference type="NCBI Taxonomy" id="381761"/>
    <lineage>
        <taxon>Eukaryota</taxon>
        <taxon>Viridiplantae</taxon>
        <taxon>Chlorophyta</taxon>
        <taxon>core chlorophytes</taxon>
        <taxon>Trebouxiophyceae</taxon>
        <taxon>Trebouxiophyceae incertae sedis</taxon>
        <taxon>Elliptochloris clade</taxon>
        <taxon>Elliptochloris</taxon>
    </lineage>
</organism>
<dbReference type="PRINTS" id="PR00385">
    <property type="entry name" value="P450"/>
</dbReference>
<evidence type="ECO:0000256" key="3">
    <source>
        <dbReference type="PIRSR" id="PIRSR602401-1"/>
    </source>
</evidence>
<evidence type="ECO:0000256" key="2">
    <source>
        <dbReference type="ARBA" id="ARBA00010617"/>
    </source>
</evidence>
<feature type="binding site" description="axial binding residue" evidence="3">
    <location>
        <position position="419"/>
    </location>
    <ligand>
        <name>heme</name>
        <dbReference type="ChEBI" id="CHEBI:30413"/>
    </ligand>
    <ligandPart>
        <name>Fe</name>
        <dbReference type="ChEBI" id="CHEBI:18248"/>
    </ligandPart>
</feature>
<dbReference type="InterPro" id="IPR036396">
    <property type="entry name" value="Cyt_P450_sf"/>
</dbReference>
<evidence type="ECO:0000256" key="1">
    <source>
        <dbReference type="ARBA" id="ARBA00001971"/>
    </source>
</evidence>
<dbReference type="PANTHER" id="PTHR24305:SF166">
    <property type="entry name" value="CYTOCHROME P450 12A4, MITOCHONDRIAL-RELATED"/>
    <property type="match status" value="1"/>
</dbReference>
<dbReference type="Gene3D" id="1.10.630.10">
    <property type="entry name" value="Cytochrome P450"/>
    <property type="match status" value="1"/>
</dbReference>
<comment type="caution">
    <text evidence="5">The sequence shown here is derived from an EMBL/GenBank/DDBJ whole genome shotgun (WGS) entry which is preliminary data.</text>
</comment>
<dbReference type="InterPro" id="IPR017972">
    <property type="entry name" value="Cyt_P450_CS"/>
</dbReference>
<evidence type="ECO:0000313" key="5">
    <source>
        <dbReference type="EMBL" id="KAK9826381.1"/>
    </source>
</evidence>
<proteinExistence type="inferred from homology"/>
<dbReference type="EMBL" id="JALJOU010000066">
    <property type="protein sequence ID" value="KAK9826381.1"/>
    <property type="molecule type" value="Genomic_DNA"/>
</dbReference>
<dbReference type="Pfam" id="PF00067">
    <property type="entry name" value="p450"/>
    <property type="match status" value="1"/>
</dbReference>
<dbReference type="InterPro" id="IPR001128">
    <property type="entry name" value="Cyt_P450"/>
</dbReference>
<accession>A0AAW1QY74</accession>
<keyword evidence="3 4" id="KW-0408">Iron</keyword>
<dbReference type="PANTHER" id="PTHR24305">
    <property type="entry name" value="CYTOCHROME P450"/>
    <property type="match status" value="1"/>
</dbReference>
<evidence type="ECO:0000256" key="4">
    <source>
        <dbReference type="RuleBase" id="RU000461"/>
    </source>
</evidence>
<dbReference type="GO" id="GO:0005506">
    <property type="term" value="F:iron ion binding"/>
    <property type="evidence" value="ECO:0007669"/>
    <property type="project" value="InterPro"/>
</dbReference>
<dbReference type="InterPro" id="IPR002401">
    <property type="entry name" value="Cyt_P450_E_grp-I"/>
</dbReference>
<dbReference type="GO" id="GO:0016705">
    <property type="term" value="F:oxidoreductase activity, acting on paired donors, with incorporation or reduction of molecular oxygen"/>
    <property type="evidence" value="ECO:0007669"/>
    <property type="project" value="InterPro"/>
</dbReference>
<dbReference type="InterPro" id="IPR050121">
    <property type="entry name" value="Cytochrome_P450_monoxygenase"/>
</dbReference>
<dbReference type="SUPFAM" id="SSF48264">
    <property type="entry name" value="Cytochrome P450"/>
    <property type="match status" value="1"/>
</dbReference>
<keyword evidence="3 4" id="KW-0479">Metal-binding</keyword>
<keyword evidence="6" id="KW-1185">Reference proteome</keyword>
<evidence type="ECO:0008006" key="7">
    <source>
        <dbReference type="Google" id="ProtNLM"/>
    </source>
</evidence>
<dbReference type="PROSITE" id="PS00086">
    <property type="entry name" value="CYTOCHROME_P450"/>
    <property type="match status" value="1"/>
</dbReference>
<dbReference type="GO" id="GO:0020037">
    <property type="term" value="F:heme binding"/>
    <property type="evidence" value="ECO:0007669"/>
    <property type="project" value="InterPro"/>
</dbReference>
<dbReference type="GO" id="GO:0004497">
    <property type="term" value="F:monooxygenase activity"/>
    <property type="evidence" value="ECO:0007669"/>
    <property type="project" value="UniProtKB-KW"/>
</dbReference>
<name>A0AAW1QY74_9CHLO</name>
<dbReference type="CDD" id="cd00302">
    <property type="entry name" value="cytochrome_P450"/>
    <property type="match status" value="1"/>
</dbReference>
<sequence>MVRSDHHLALRRWAKQLGGIFCLRMVHQHMVVVVDAAAANEVLGADEGLNKGLEPDLSDRLMSFTGHRTLFSADTGSPHWHLVRKGVAPAFSPTNIRRAMPRIHAILDTVIGGLARVRGADVDINNVALRYAMDVTGAVCFGAVFGTSAAFDDARTNDLFAVLRGAMGELHKRATNPARTLLLHLPEVRAGRRLFRRFRSHMHALLQEVKARGEPTADDGSVAALLLRLRDPATGAPLPDELLAAEFGVFFTAGIESAGNAITWTLHLVSQRPEVEAALVAELGKAGLLASKENPSPPRIGLDDLARLPYLGCVCKEAMRYKPVASTGTTRLNRRTLTLGGHMIPAGALLLVPFDAVHRCNFERPDEFWPERWLDPTAGYCAAASAQHQTGSPEASPLSSPGGGAPKRFLPFSTGPRQCMGRSLAVVMHDVAVATLLARFSFCLADRMGGAAGVEAAELQKIFRNFEEAAGWKRVVPFGR</sequence>